<comment type="caution">
    <text evidence="1">The sequence shown here is derived from an EMBL/GenBank/DDBJ whole genome shotgun (WGS) entry which is preliminary data.</text>
</comment>
<dbReference type="EMBL" id="NHYD01001073">
    <property type="protein sequence ID" value="PPQ92257.1"/>
    <property type="molecule type" value="Genomic_DNA"/>
</dbReference>
<sequence length="50" mass="5708">MSIFSLTLFETIPLEIIEFVIDESEEDRANALKDVTRLSAHLSEAHLSLY</sequence>
<reference evidence="1 2" key="1">
    <citation type="journal article" date="2018" name="Evol. Lett.">
        <title>Horizontal gene cluster transfer increased hallucinogenic mushroom diversity.</title>
        <authorList>
            <person name="Reynolds H.T."/>
            <person name="Vijayakumar V."/>
            <person name="Gluck-Thaler E."/>
            <person name="Korotkin H.B."/>
            <person name="Matheny P.B."/>
            <person name="Slot J.C."/>
        </authorList>
    </citation>
    <scope>NUCLEOTIDE SEQUENCE [LARGE SCALE GENOMIC DNA]</scope>
    <source>
        <strain evidence="1 2">2631</strain>
    </source>
</reference>
<evidence type="ECO:0000313" key="2">
    <source>
        <dbReference type="Proteomes" id="UP000283269"/>
    </source>
</evidence>
<accession>A0A409XNF9</accession>
<name>A0A409XNF9_PSICY</name>
<protein>
    <submittedName>
        <fullName evidence="1">Uncharacterized protein</fullName>
    </submittedName>
</protein>
<proteinExistence type="predicted"/>
<evidence type="ECO:0000313" key="1">
    <source>
        <dbReference type="EMBL" id="PPQ92257.1"/>
    </source>
</evidence>
<keyword evidence="2" id="KW-1185">Reference proteome</keyword>
<dbReference type="InParanoid" id="A0A409XNF9"/>
<dbReference type="AlphaFoldDB" id="A0A409XNF9"/>
<dbReference type="Proteomes" id="UP000283269">
    <property type="component" value="Unassembled WGS sequence"/>
</dbReference>
<gene>
    <name evidence="1" type="ORF">CVT25_008938</name>
</gene>
<organism evidence="1 2">
    <name type="scientific">Psilocybe cyanescens</name>
    <dbReference type="NCBI Taxonomy" id="93625"/>
    <lineage>
        <taxon>Eukaryota</taxon>
        <taxon>Fungi</taxon>
        <taxon>Dikarya</taxon>
        <taxon>Basidiomycota</taxon>
        <taxon>Agaricomycotina</taxon>
        <taxon>Agaricomycetes</taxon>
        <taxon>Agaricomycetidae</taxon>
        <taxon>Agaricales</taxon>
        <taxon>Agaricineae</taxon>
        <taxon>Strophariaceae</taxon>
        <taxon>Psilocybe</taxon>
    </lineage>
</organism>